<dbReference type="InterPro" id="IPR047124">
    <property type="entry name" value="HI_0220.2"/>
</dbReference>
<dbReference type="EMBL" id="LKTP01000003">
    <property type="protein sequence ID" value="KRG29928.1"/>
    <property type="molecule type" value="Genomic_DNA"/>
</dbReference>
<organism evidence="2 3">
    <name type="scientific">Salegentibacter mishustinae</name>
    <dbReference type="NCBI Taxonomy" id="270918"/>
    <lineage>
        <taxon>Bacteria</taxon>
        <taxon>Pseudomonadati</taxon>
        <taxon>Bacteroidota</taxon>
        <taxon>Flavobacteriia</taxon>
        <taxon>Flavobacteriales</taxon>
        <taxon>Flavobacteriaceae</taxon>
        <taxon>Salegentibacter</taxon>
    </lineage>
</organism>
<gene>
    <name evidence="2" type="ORF">APR42_14250</name>
</gene>
<dbReference type="PANTHER" id="PTHR42160:SF1">
    <property type="entry name" value="URACIL-DNA GLYCOSYLASE SUPERFAMILY PROTEIN"/>
    <property type="match status" value="1"/>
</dbReference>
<dbReference type="InterPro" id="IPR005122">
    <property type="entry name" value="Uracil-DNA_glycosylase-like"/>
</dbReference>
<dbReference type="SMART" id="SM00987">
    <property type="entry name" value="UreE_C"/>
    <property type="match status" value="1"/>
</dbReference>
<dbReference type="AlphaFoldDB" id="A0A0Q9ZN63"/>
<proteinExistence type="predicted"/>
<sequence length="188" mass="21552">MQELLKEARACKFCEKHLPLGARPIVEATKKSKIVLISQAPGRIVHESGIAWNDQSGKKLREWLGVNETTFYDNNNFAILPMGFCYPGKAKTGDAPPRKECAPMWHDTILSELKNVQLKILIGAYAANYYLPGKLNLTDKVSAYQDFLPDYWCLPHPSPVNRFWRSKNPWFEQEVVPKLQTRIHKIID</sequence>
<dbReference type="PANTHER" id="PTHR42160">
    <property type="entry name" value="URACIL-DNA GLYCOSYLASE SUPERFAMILY PROTEIN"/>
    <property type="match status" value="1"/>
</dbReference>
<dbReference type="OrthoDB" id="9789139at2"/>
<reference evidence="2" key="1">
    <citation type="submission" date="2015-10" db="EMBL/GenBank/DDBJ databases">
        <title>Draft genome sequence of Salegentibacter mishustinae KCTC 12263.</title>
        <authorList>
            <person name="Lin W."/>
            <person name="Zheng Q."/>
        </authorList>
    </citation>
    <scope>NUCLEOTIDE SEQUENCE [LARGE SCALE GENOMIC DNA]</scope>
    <source>
        <strain evidence="2">KCTC 12263</strain>
    </source>
</reference>
<dbReference type="Gene3D" id="3.40.470.10">
    <property type="entry name" value="Uracil-DNA glycosylase-like domain"/>
    <property type="match status" value="1"/>
</dbReference>
<dbReference type="InterPro" id="IPR036895">
    <property type="entry name" value="Uracil-DNA_glycosylase-like_sf"/>
</dbReference>
<evidence type="ECO:0000259" key="1">
    <source>
        <dbReference type="SMART" id="SM00986"/>
    </source>
</evidence>
<name>A0A0Q9ZN63_9FLAO</name>
<comment type="caution">
    <text evidence="2">The sequence shown here is derived from an EMBL/GenBank/DDBJ whole genome shotgun (WGS) entry which is preliminary data.</text>
</comment>
<keyword evidence="3" id="KW-1185">Reference proteome</keyword>
<dbReference type="SUPFAM" id="SSF52141">
    <property type="entry name" value="Uracil-DNA glycosylase-like"/>
    <property type="match status" value="1"/>
</dbReference>
<dbReference type="STRING" id="270918.APR42_14250"/>
<feature type="domain" description="Uracil-DNA glycosylase-like" evidence="1">
    <location>
        <begin position="25"/>
        <end position="180"/>
    </location>
</feature>
<dbReference type="RefSeq" id="WP_057480953.1">
    <property type="nucleotide sequence ID" value="NZ_BMWR01000008.1"/>
</dbReference>
<evidence type="ECO:0000313" key="2">
    <source>
        <dbReference type="EMBL" id="KRG29928.1"/>
    </source>
</evidence>
<accession>A0A0Q9ZN63</accession>
<dbReference type="Proteomes" id="UP000051643">
    <property type="component" value="Unassembled WGS sequence"/>
</dbReference>
<dbReference type="CDD" id="cd10033">
    <property type="entry name" value="UDG_like"/>
    <property type="match status" value="1"/>
</dbReference>
<protein>
    <submittedName>
        <fullName evidence="2">Uracil-DNA glycosylase</fullName>
    </submittedName>
</protein>
<dbReference type="SMART" id="SM00986">
    <property type="entry name" value="UDG"/>
    <property type="match status" value="1"/>
</dbReference>
<evidence type="ECO:0000313" key="3">
    <source>
        <dbReference type="Proteomes" id="UP000051643"/>
    </source>
</evidence>
<dbReference type="Pfam" id="PF03167">
    <property type="entry name" value="UDG"/>
    <property type="match status" value="1"/>
</dbReference>